<accession>A0A1E5JP56</accession>
<evidence type="ECO:0000313" key="1">
    <source>
        <dbReference type="EMBL" id="OEH46327.1"/>
    </source>
</evidence>
<comment type="caution">
    <text evidence="1">The sequence shown here is derived from an EMBL/GenBank/DDBJ whole genome shotgun (WGS) entry which is preliminary data.</text>
</comment>
<evidence type="ECO:0000313" key="2">
    <source>
        <dbReference type="Proteomes" id="UP000095229"/>
    </source>
</evidence>
<reference evidence="1 2" key="1">
    <citation type="submission" date="2016-02" db="EMBL/GenBank/DDBJ databases">
        <title>Secondary metabolites in Legionella.</title>
        <authorList>
            <person name="Tobias N.J."/>
            <person name="Bode H.B."/>
        </authorList>
    </citation>
    <scope>NUCLEOTIDE SEQUENCE [LARGE SCALE GENOMIC DNA]</scope>
    <source>
        <strain evidence="1 2">DSM 19216</strain>
    </source>
</reference>
<protein>
    <submittedName>
        <fullName evidence="1">Uncharacterized protein</fullName>
    </submittedName>
</protein>
<dbReference type="EMBL" id="LSOG01000069">
    <property type="protein sequence ID" value="OEH46327.1"/>
    <property type="molecule type" value="Genomic_DNA"/>
</dbReference>
<dbReference type="Proteomes" id="UP000095229">
    <property type="component" value="Unassembled WGS sequence"/>
</dbReference>
<dbReference type="AlphaFoldDB" id="A0A1E5JP56"/>
<name>A0A1E5JP56_9GAMM</name>
<proteinExistence type="predicted"/>
<organism evidence="1 2">
    <name type="scientific">Legionella parisiensis</name>
    <dbReference type="NCBI Taxonomy" id="45071"/>
    <lineage>
        <taxon>Bacteria</taxon>
        <taxon>Pseudomonadati</taxon>
        <taxon>Pseudomonadota</taxon>
        <taxon>Gammaproteobacteria</taxon>
        <taxon>Legionellales</taxon>
        <taxon>Legionellaceae</taxon>
        <taxon>Legionella</taxon>
    </lineage>
</organism>
<gene>
    <name evidence="1" type="ORF">lpari_02665</name>
</gene>
<dbReference type="RefSeq" id="WP_058518861.1">
    <property type="nucleotide sequence ID" value="NZ_CAAAIE010000001.1"/>
</dbReference>
<dbReference type="OrthoDB" id="5631789at2"/>
<dbReference type="PATRIC" id="fig|45071.6.peg.3541"/>
<keyword evidence="2" id="KW-1185">Reference proteome</keyword>
<sequence>MNLVHEITPTLAQEKVNFVISIPNSDEAALSNFILREEDVPYNEQPSHYQFKKWSAWCSAHFSSYYYYIKYKNALLRCKQFLYDFGPLSTLDHAALYDHWVWEMKPHVLNQENICWIGYDYSKSKTLSFLCYGTNIELRLLEGNLKDEEFLELCKFFYPLSSSNEILKKSFFELSYWSRYRNCLENACINSNEYKPPSSLWNLRWPMHNILRGSKPDCYIKYSNQLNLDFIPDSQIIYGNENQIEEIQFVLFPKNGKKNQMVWFRVFNKASFPIKKPALSRLPSMNSFSGYSNFNLTVLNPKSSMIASNIYIASLNNCYGPHDVLWWDNENAYLMQLSASANNSIEYLKVIFCQLIEDK</sequence>